<accession>A0A7W8YSJ3</accession>
<dbReference type="Proteomes" id="UP000537718">
    <property type="component" value="Unassembled WGS sequence"/>
</dbReference>
<reference evidence="1 2" key="1">
    <citation type="submission" date="2020-08" db="EMBL/GenBank/DDBJ databases">
        <title>Genomic Encyclopedia of Type Strains, Phase IV (KMG-V): Genome sequencing to study the core and pangenomes of soil and plant-associated prokaryotes.</title>
        <authorList>
            <person name="Whitman W."/>
        </authorList>
    </citation>
    <scope>NUCLEOTIDE SEQUENCE [LARGE SCALE GENOMIC DNA]</scope>
    <source>
        <strain evidence="1 2">MP7CTX6</strain>
    </source>
</reference>
<name>A0A7W8YSJ3_9SPHI</name>
<proteinExistence type="predicted"/>
<sequence length="74" mass="8769">MKQKITNPNKNFELVTEEKSCDHVESSSAEEIEALNLFLLAYPFMPMIDLTLVFNELRKMVKNWFLNKKEHTNH</sequence>
<dbReference type="AlphaFoldDB" id="A0A7W8YSJ3"/>
<comment type="caution">
    <text evidence="1">The sequence shown here is derived from an EMBL/GenBank/DDBJ whole genome shotgun (WGS) entry which is preliminary data.</text>
</comment>
<dbReference type="EMBL" id="JACHCF010000004">
    <property type="protein sequence ID" value="MBB5620952.1"/>
    <property type="molecule type" value="Genomic_DNA"/>
</dbReference>
<protein>
    <submittedName>
        <fullName evidence="1">Uncharacterized protein</fullName>
    </submittedName>
</protein>
<evidence type="ECO:0000313" key="2">
    <source>
        <dbReference type="Proteomes" id="UP000537718"/>
    </source>
</evidence>
<dbReference type="RefSeq" id="WP_183866952.1">
    <property type="nucleotide sequence ID" value="NZ_JACHCF010000004.1"/>
</dbReference>
<gene>
    <name evidence="1" type="ORF">HDE69_002005</name>
</gene>
<organism evidence="1 2">
    <name type="scientific">Pedobacter cryoconitis</name>
    <dbReference type="NCBI Taxonomy" id="188932"/>
    <lineage>
        <taxon>Bacteria</taxon>
        <taxon>Pseudomonadati</taxon>
        <taxon>Bacteroidota</taxon>
        <taxon>Sphingobacteriia</taxon>
        <taxon>Sphingobacteriales</taxon>
        <taxon>Sphingobacteriaceae</taxon>
        <taxon>Pedobacter</taxon>
    </lineage>
</organism>
<evidence type="ECO:0000313" key="1">
    <source>
        <dbReference type="EMBL" id="MBB5620952.1"/>
    </source>
</evidence>